<comment type="caution">
    <text evidence="1">The sequence shown here is derived from an EMBL/GenBank/DDBJ whole genome shotgun (WGS) entry which is preliminary data.</text>
</comment>
<evidence type="ECO:0008006" key="3">
    <source>
        <dbReference type="Google" id="ProtNLM"/>
    </source>
</evidence>
<dbReference type="RefSeq" id="WP_202014153.1">
    <property type="nucleotide sequence ID" value="NZ_JAERRB010000011.1"/>
</dbReference>
<protein>
    <recommendedName>
        <fullName evidence="3">Addiction module protein</fullName>
    </recommendedName>
</protein>
<proteinExistence type="predicted"/>
<sequence length="80" mass="9496">MKTEEIRQKLVDYIQVADEKKVHALYTMVENEIQMEAPDIWTDEFLAELNNRFDEAEKGDAKVYSWEEVVARAKQFAKDR</sequence>
<organism evidence="1 2">
    <name type="scientific">Chryseolinea lacunae</name>
    <dbReference type="NCBI Taxonomy" id="2801331"/>
    <lineage>
        <taxon>Bacteria</taxon>
        <taxon>Pseudomonadati</taxon>
        <taxon>Bacteroidota</taxon>
        <taxon>Cytophagia</taxon>
        <taxon>Cytophagales</taxon>
        <taxon>Fulvivirgaceae</taxon>
        <taxon>Chryseolinea</taxon>
    </lineage>
</organism>
<evidence type="ECO:0000313" key="2">
    <source>
        <dbReference type="Proteomes" id="UP000613030"/>
    </source>
</evidence>
<dbReference type="Proteomes" id="UP000613030">
    <property type="component" value="Unassembled WGS sequence"/>
</dbReference>
<name>A0ABS1KYH4_9BACT</name>
<reference evidence="1 2" key="1">
    <citation type="submission" date="2021-01" db="EMBL/GenBank/DDBJ databases">
        <title>Chryseolinea sp. Jin1 Genome sequencing and assembly.</title>
        <authorList>
            <person name="Kim I."/>
        </authorList>
    </citation>
    <scope>NUCLEOTIDE SEQUENCE [LARGE SCALE GENOMIC DNA]</scope>
    <source>
        <strain evidence="1 2">Jin1</strain>
    </source>
</reference>
<dbReference type="EMBL" id="JAERRB010000011">
    <property type="protein sequence ID" value="MBL0744498.1"/>
    <property type="molecule type" value="Genomic_DNA"/>
</dbReference>
<keyword evidence="2" id="KW-1185">Reference proteome</keyword>
<accession>A0ABS1KYH4</accession>
<evidence type="ECO:0000313" key="1">
    <source>
        <dbReference type="EMBL" id="MBL0744498.1"/>
    </source>
</evidence>
<gene>
    <name evidence="1" type="ORF">JI741_24910</name>
</gene>